<feature type="transmembrane region" description="Helical" evidence="6">
    <location>
        <begin position="151"/>
        <end position="170"/>
    </location>
</feature>
<dbReference type="AlphaFoldDB" id="A0A9N8ETG2"/>
<gene>
    <name evidence="7" type="ORF">SEMRO_1639_G287830.1</name>
</gene>
<dbReference type="SUPFAM" id="SSF81321">
    <property type="entry name" value="Family A G protein-coupled receptor-like"/>
    <property type="match status" value="1"/>
</dbReference>
<name>A0A9N8ETG2_9STRA</name>
<comment type="subcellular location">
    <subcellularLocation>
        <location evidence="1">Membrane</location>
        <topology evidence="1">Multi-pass membrane protein</topology>
    </subcellularLocation>
</comment>
<organism evidence="7 8">
    <name type="scientific">Seminavis robusta</name>
    <dbReference type="NCBI Taxonomy" id="568900"/>
    <lineage>
        <taxon>Eukaryota</taxon>
        <taxon>Sar</taxon>
        <taxon>Stramenopiles</taxon>
        <taxon>Ochrophyta</taxon>
        <taxon>Bacillariophyta</taxon>
        <taxon>Bacillariophyceae</taxon>
        <taxon>Bacillariophycidae</taxon>
        <taxon>Naviculales</taxon>
        <taxon>Naviculaceae</taxon>
        <taxon>Seminavis</taxon>
    </lineage>
</organism>
<keyword evidence="8" id="KW-1185">Reference proteome</keyword>
<evidence type="ECO:0000313" key="8">
    <source>
        <dbReference type="Proteomes" id="UP001153069"/>
    </source>
</evidence>
<evidence type="ECO:0000256" key="4">
    <source>
        <dbReference type="ARBA" id="ARBA00023136"/>
    </source>
</evidence>
<feature type="transmembrane region" description="Helical" evidence="6">
    <location>
        <begin position="63"/>
        <end position="81"/>
    </location>
</feature>
<feature type="compositionally biased region" description="Polar residues" evidence="5">
    <location>
        <begin position="489"/>
        <end position="498"/>
    </location>
</feature>
<dbReference type="EMBL" id="CAICTM010001637">
    <property type="protein sequence ID" value="CAB9525169.1"/>
    <property type="molecule type" value="Genomic_DNA"/>
</dbReference>
<evidence type="ECO:0000256" key="1">
    <source>
        <dbReference type="ARBA" id="ARBA00004141"/>
    </source>
</evidence>
<dbReference type="CDD" id="cd00637">
    <property type="entry name" value="7tm_classA_rhodopsin-like"/>
    <property type="match status" value="1"/>
</dbReference>
<feature type="transmembrane region" description="Helical" evidence="6">
    <location>
        <begin position="270"/>
        <end position="291"/>
    </location>
</feature>
<dbReference type="PANTHER" id="PTHR23112:SF0">
    <property type="entry name" value="TRANSMEMBRANE PROTEIN 116"/>
    <property type="match status" value="1"/>
</dbReference>
<evidence type="ECO:0000256" key="2">
    <source>
        <dbReference type="ARBA" id="ARBA00022692"/>
    </source>
</evidence>
<proteinExistence type="predicted"/>
<protein>
    <submittedName>
        <fullName evidence="7">Uncharacterized protein</fullName>
    </submittedName>
</protein>
<dbReference type="Gene3D" id="1.20.1070.10">
    <property type="entry name" value="Rhodopsin 7-helix transmembrane proteins"/>
    <property type="match status" value="1"/>
</dbReference>
<evidence type="ECO:0000256" key="5">
    <source>
        <dbReference type="SAM" id="MobiDB-lite"/>
    </source>
</evidence>
<sequence>MSSSSLYIPGETIVPYQCTPGEEEEVTATVIRKIFSGLSVFGSSFILATIYQKWRRAPRSIDPYCRIMVGLSLYDIIWSFFPWFMGSWLMPAETGHYGASGNTQTCTMQGFFFWLGVPGAQYYQILLSLHTLLLVTFRWTPLDFHKYIERWSHGAIFFISVVLATIPLFFQGYNPECSTCLPAPLPIWCGDWIFWGDGETECLRGSPKLSQAYYTIYLTNLSIMGVFCTYSMLQVYWTVRKQEDRNSRYIASFQRTDAHRTKSRRIRRTMILYTFGFYLCWICPSFIIHFAKQGTPMMIMSYILLPFQGFFNMIIFLAPKCAKYQKDHPGTWLLMAYLYVLLDTIATPVKYVISGSSRQLDSMRPRQSSLRVRNPFRMSSSTFSINNFSWRGTLPGETDVTTQVEFQGDDDDDNLGFNDFNEDPFATEEPVPQQQRQPQRSTGNLMDAVKEEEELDQSEPAHDIKELPSEKKVAIGGDETTRRDEESKTFSADMTSQELDPPGHTPAEETPSAEDDPPRAMDRG</sequence>
<dbReference type="PANTHER" id="PTHR23112">
    <property type="entry name" value="G PROTEIN-COUPLED RECEPTOR 157-RELATED"/>
    <property type="match status" value="1"/>
</dbReference>
<dbReference type="GO" id="GO:0005886">
    <property type="term" value="C:plasma membrane"/>
    <property type="evidence" value="ECO:0007669"/>
    <property type="project" value="TreeGrafter"/>
</dbReference>
<evidence type="ECO:0000313" key="7">
    <source>
        <dbReference type="EMBL" id="CAB9525169.1"/>
    </source>
</evidence>
<dbReference type="OrthoDB" id="56612at2759"/>
<dbReference type="GO" id="GO:0004930">
    <property type="term" value="F:G protein-coupled receptor activity"/>
    <property type="evidence" value="ECO:0007669"/>
    <property type="project" value="TreeGrafter"/>
</dbReference>
<feature type="region of interest" description="Disordered" evidence="5">
    <location>
        <begin position="406"/>
        <end position="524"/>
    </location>
</feature>
<evidence type="ECO:0000256" key="3">
    <source>
        <dbReference type="ARBA" id="ARBA00022989"/>
    </source>
</evidence>
<reference evidence="7" key="1">
    <citation type="submission" date="2020-06" db="EMBL/GenBank/DDBJ databases">
        <authorList>
            <consortium name="Plant Systems Biology data submission"/>
        </authorList>
    </citation>
    <scope>NUCLEOTIDE SEQUENCE</scope>
    <source>
        <strain evidence="7">D6</strain>
    </source>
</reference>
<keyword evidence="4 6" id="KW-0472">Membrane</keyword>
<comment type="caution">
    <text evidence="7">The sequence shown here is derived from an EMBL/GenBank/DDBJ whole genome shotgun (WGS) entry which is preliminary data.</text>
</comment>
<keyword evidence="3 6" id="KW-1133">Transmembrane helix</keyword>
<feature type="transmembrane region" description="Helical" evidence="6">
    <location>
        <begin position="34"/>
        <end position="51"/>
    </location>
</feature>
<feature type="compositionally biased region" description="Acidic residues" evidence="5">
    <location>
        <begin position="407"/>
        <end position="426"/>
    </location>
</feature>
<feature type="transmembrane region" description="Helical" evidence="6">
    <location>
        <begin position="121"/>
        <end position="139"/>
    </location>
</feature>
<feature type="transmembrane region" description="Helical" evidence="6">
    <location>
        <begin position="297"/>
        <end position="318"/>
    </location>
</feature>
<feature type="compositionally biased region" description="Basic and acidic residues" evidence="5">
    <location>
        <begin position="459"/>
        <end position="488"/>
    </location>
</feature>
<dbReference type="GO" id="GO:0007189">
    <property type="term" value="P:adenylate cyclase-activating G protein-coupled receptor signaling pathway"/>
    <property type="evidence" value="ECO:0007669"/>
    <property type="project" value="TreeGrafter"/>
</dbReference>
<keyword evidence="2 6" id="KW-0812">Transmembrane</keyword>
<accession>A0A9N8ETG2</accession>
<dbReference type="Proteomes" id="UP001153069">
    <property type="component" value="Unassembled WGS sequence"/>
</dbReference>
<feature type="transmembrane region" description="Helical" evidence="6">
    <location>
        <begin position="330"/>
        <end position="353"/>
    </location>
</feature>
<feature type="transmembrane region" description="Helical" evidence="6">
    <location>
        <begin position="214"/>
        <end position="239"/>
    </location>
</feature>
<evidence type="ECO:0000256" key="6">
    <source>
        <dbReference type="SAM" id="Phobius"/>
    </source>
</evidence>